<reference evidence="9" key="2">
    <citation type="journal article" date="2020" name="Nat. Commun.">
        <title>Large-scale genome sequencing of mycorrhizal fungi provides insights into the early evolution of symbiotic traits.</title>
        <authorList>
            <person name="Miyauchi S."/>
            <person name="Kiss E."/>
            <person name="Kuo A."/>
            <person name="Drula E."/>
            <person name="Kohler A."/>
            <person name="Sanchez-Garcia M."/>
            <person name="Morin E."/>
            <person name="Andreopoulos B."/>
            <person name="Barry K.W."/>
            <person name="Bonito G."/>
            <person name="Buee M."/>
            <person name="Carver A."/>
            <person name="Chen C."/>
            <person name="Cichocki N."/>
            <person name="Clum A."/>
            <person name="Culley D."/>
            <person name="Crous P.W."/>
            <person name="Fauchery L."/>
            <person name="Girlanda M."/>
            <person name="Hayes R.D."/>
            <person name="Keri Z."/>
            <person name="LaButti K."/>
            <person name="Lipzen A."/>
            <person name="Lombard V."/>
            <person name="Magnuson J."/>
            <person name="Maillard F."/>
            <person name="Murat C."/>
            <person name="Nolan M."/>
            <person name="Ohm R.A."/>
            <person name="Pangilinan J."/>
            <person name="Pereira M.F."/>
            <person name="Perotto S."/>
            <person name="Peter M."/>
            <person name="Pfister S."/>
            <person name="Riley R."/>
            <person name="Sitrit Y."/>
            <person name="Stielow J.B."/>
            <person name="Szollosi G."/>
            <person name="Zifcakova L."/>
            <person name="Stursova M."/>
            <person name="Spatafora J.W."/>
            <person name="Tedersoo L."/>
            <person name="Vaario L.M."/>
            <person name="Yamada A."/>
            <person name="Yan M."/>
            <person name="Wang P."/>
            <person name="Xu J."/>
            <person name="Bruns T."/>
            <person name="Baldrian P."/>
            <person name="Vilgalys R."/>
            <person name="Dunand C."/>
            <person name="Henrissat B."/>
            <person name="Grigoriev I.V."/>
            <person name="Hibbett D."/>
            <person name="Nagy L.G."/>
            <person name="Martin F.M."/>
        </authorList>
    </citation>
    <scope>NUCLEOTIDE SEQUENCE</scope>
    <source>
        <strain evidence="9">Prilba</strain>
    </source>
</reference>
<evidence type="ECO:0000259" key="8">
    <source>
        <dbReference type="PROSITE" id="PS50235"/>
    </source>
</evidence>
<dbReference type="InterPro" id="IPR028889">
    <property type="entry name" value="USP"/>
</dbReference>
<evidence type="ECO:0000256" key="4">
    <source>
        <dbReference type="ARBA" id="ARBA00022786"/>
    </source>
</evidence>
<dbReference type="PANTHER" id="PTHR24006:SF687">
    <property type="entry name" value="UBIQUITIN CARBOXYL-TERMINAL HYDROLASE 10"/>
    <property type="match status" value="1"/>
</dbReference>
<dbReference type="EC" id="3.4.19.12" evidence="2"/>
<dbReference type="SUPFAM" id="SSF54001">
    <property type="entry name" value="Cysteine proteinases"/>
    <property type="match status" value="1"/>
</dbReference>
<dbReference type="PROSITE" id="PS50235">
    <property type="entry name" value="USP_3"/>
    <property type="match status" value="1"/>
</dbReference>
<dbReference type="InterPro" id="IPR018200">
    <property type="entry name" value="USP_CS"/>
</dbReference>
<evidence type="ECO:0000256" key="7">
    <source>
        <dbReference type="SAM" id="MobiDB-lite"/>
    </source>
</evidence>
<keyword evidence="3" id="KW-0645">Protease</keyword>
<evidence type="ECO:0000313" key="9">
    <source>
        <dbReference type="EMBL" id="KAF8467122.1"/>
    </source>
</evidence>
<comment type="caution">
    <text evidence="9">The sequence shown here is derived from an EMBL/GenBank/DDBJ whole genome shotgun (WGS) entry which is preliminary data.</text>
</comment>
<dbReference type="InterPro" id="IPR050164">
    <property type="entry name" value="Peptidase_C19"/>
</dbReference>
<evidence type="ECO:0000256" key="1">
    <source>
        <dbReference type="ARBA" id="ARBA00000707"/>
    </source>
</evidence>
<keyword evidence="4" id="KW-0833">Ubl conjugation pathway</keyword>
<dbReference type="EMBL" id="WHVB01000037">
    <property type="protein sequence ID" value="KAF8467122.1"/>
    <property type="molecule type" value="Genomic_DNA"/>
</dbReference>
<dbReference type="InterPro" id="IPR038765">
    <property type="entry name" value="Papain-like_cys_pep_sf"/>
</dbReference>
<feature type="region of interest" description="Disordered" evidence="7">
    <location>
        <begin position="268"/>
        <end position="298"/>
    </location>
</feature>
<evidence type="ECO:0000256" key="5">
    <source>
        <dbReference type="ARBA" id="ARBA00022801"/>
    </source>
</evidence>
<dbReference type="GO" id="GO:0005634">
    <property type="term" value="C:nucleus"/>
    <property type="evidence" value="ECO:0007669"/>
    <property type="project" value="TreeGrafter"/>
</dbReference>
<evidence type="ECO:0000256" key="3">
    <source>
        <dbReference type="ARBA" id="ARBA00022670"/>
    </source>
</evidence>
<accession>A0A9P5JX44</accession>
<dbReference type="GO" id="GO:0006508">
    <property type="term" value="P:proteolysis"/>
    <property type="evidence" value="ECO:0007669"/>
    <property type="project" value="UniProtKB-KW"/>
</dbReference>
<sequence>MHHPYSTAHVPVLNSRAASLLTQLTESPDASPHHSTSGGTISQQVKQENRPLSPSHPTTPSEFGGSSQALAVTGPALTVRTTPHLTHASPPGTVAAALQDIPPAATLSRPLEGTTLQDIVAPCAEPTPPVLNESSTSCDADAASASNPLLAASSIVGFSVPAPPLPSRVAPLPNAEFLALLDRAIPSRPTGNAALPPPRARGLVNTGSMCFANTVLQLLIHSPPLWNLFRKLGDLKGQRGTGGPETGGGAIPLPVADATVRFFEEFMSKEQEPPPTQQSLRQAAGEKPREGEEAKKEYNSVGSFEPTYLYDAMKEKRQLKCLLDGQQQDAEEFFRLYLDALDEELLGLLASIGHNSATAVPAVEECEVSQSGQTEVVVRGFPDPVGSPLMRIFGGTFHSTVRAPNQPDAVTVEDWRPLQLDIQHDSVHAIEDALARISHLQPVQLGPSDFSEASQQVLIEVLPPILVLHLKRFLNDVAADGIVKICKHVQFAPELEIPLEIMSPVTGKSAGPVHYKLYGVLYHQGTSAGSGHYTVDVLQPNGDSGSGEVWLHIDDEAVSVVRHEDVFGGDDNERVYDRCVYMLFYRRTAPAWA</sequence>
<feature type="compositionally biased region" description="Basic and acidic residues" evidence="7">
    <location>
        <begin position="284"/>
        <end position="298"/>
    </location>
</feature>
<protein>
    <recommendedName>
        <fullName evidence="2">ubiquitinyl hydrolase 1</fullName>
        <ecNumber evidence="2">3.4.19.12</ecNumber>
    </recommendedName>
</protein>
<dbReference type="InterPro" id="IPR001394">
    <property type="entry name" value="Peptidase_C19_UCH"/>
</dbReference>
<dbReference type="AlphaFoldDB" id="A0A9P5JX44"/>
<evidence type="ECO:0000313" key="10">
    <source>
        <dbReference type="Proteomes" id="UP000759537"/>
    </source>
</evidence>
<dbReference type="GO" id="GO:0004843">
    <property type="term" value="F:cysteine-type deubiquitinase activity"/>
    <property type="evidence" value="ECO:0007669"/>
    <property type="project" value="UniProtKB-EC"/>
</dbReference>
<dbReference type="Pfam" id="PF00443">
    <property type="entry name" value="UCH"/>
    <property type="match status" value="1"/>
</dbReference>
<keyword evidence="6" id="KW-0788">Thiol protease</keyword>
<reference evidence="9" key="1">
    <citation type="submission" date="2019-10" db="EMBL/GenBank/DDBJ databases">
        <authorList>
            <consortium name="DOE Joint Genome Institute"/>
            <person name="Kuo A."/>
            <person name="Miyauchi S."/>
            <person name="Kiss E."/>
            <person name="Drula E."/>
            <person name="Kohler A."/>
            <person name="Sanchez-Garcia M."/>
            <person name="Andreopoulos B."/>
            <person name="Barry K.W."/>
            <person name="Bonito G."/>
            <person name="Buee M."/>
            <person name="Carver A."/>
            <person name="Chen C."/>
            <person name="Cichocki N."/>
            <person name="Clum A."/>
            <person name="Culley D."/>
            <person name="Crous P.W."/>
            <person name="Fauchery L."/>
            <person name="Girlanda M."/>
            <person name="Hayes R."/>
            <person name="Keri Z."/>
            <person name="LaButti K."/>
            <person name="Lipzen A."/>
            <person name="Lombard V."/>
            <person name="Magnuson J."/>
            <person name="Maillard F."/>
            <person name="Morin E."/>
            <person name="Murat C."/>
            <person name="Nolan M."/>
            <person name="Ohm R."/>
            <person name="Pangilinan J."/>
            <person name="Pereira M."/>
            <person name="Perotto S."/>
            <person name="Peter M."/>
            <person name="Riley R."/>
            <person name="Sitrit Y."/>
            <person name="Stielow B."/>
            <person name="Szollosi G."/>
            <person name="Zifcakova L."/>
            <person name="Stursova M."/>
            <person name="Spatafora J.W."/>
            <person name="Tedersoo L."/>
            <person name="Vaario L.-M."/>
            <person name="Yamada A."/>
            <person name="Yan M."/>
            <person name="Wang P."/>
            <person name="Xu J."/>
            <person name="Bruns T."/>
            <person name="Baldrian P."/>
            <person name="Vilgalys R."/>
            <person name="Henrissat B."/>
            <person name="Grigoriev I.V."/>
            <person name="Hibbett D."/>
            <person name="Nagy L.G."/>
            <person name="Martin F.M."/>
        </authorList>
    </citation>
    <scope>NUCLEOTIDE SEQUENCE</scope>
    <source>
        <strain evidence="9">Prilba</strain>
    </source>
</reference>
<comment type="catalytic activity">
    <reaction evidence="1">
        <text>Thiol-dependent hydrolysis of ester, thioester, amide, peptide and isopeptide bonds formed by the C-terminal Gly of ubiquitin (a 76-residue protein attached to proteins as an intracellular targeting signal).</text>
        <dbReference type="EC" id="3.4.19.12"/>
    </reaction>
</comment>
<gene>
    <name evidence="9" type="ORF">DFH94DRAFT_676087</name>
</gene>
<feature type="domain" description="USP" evidence="8">
    <location>
        <begin position="201"/>
        <end position="588"/>
    </location>
</feature>
<name>A0A9P5JX44_9AGAM</name>
<keyword evidence="10" id="KW-1185">Reference proteome</keyword>
<proteinExistence type="predicted"/>
<evidence type="ECO:0000256" key="2">
    <source>
        <dbReference type="ARBA" id="ARBA00012759"/>
    </source>
</evidence>
<organism evidence="9 10">
    <name type="scientific">Russula ochroleuca</name>
    <dbReference type="NCBI Taxonomy" id="152965"/>
    <lineage>
        <taxon>Eukaryota</taxon>
        <taxon>Fungi</taxon>
        <taxon>Dikarya</taxon>
        <taxon>Basidiomycota</taxon>
        <taxon>Agaricomycotina</taxon>
        <taxon>Agaricomycetes</taxon>
        <taxon>Russulales</taxon>
        <taxon>Russulaceae</taxon>
        <taxon>Russula</taxon>
    </lineage>
</organism>
<dbReference type="OrthoDB" id="429671at2759"/>
<dbReference type="Gene3D" id="3.90.70.10">
    <property type="entry name" value="Cysteine proteinases"/>
    <property type="match status" value="1"/>
</dbReference>
<feature type="region of interest" description="Disordered" evidence="7">
    <location>
        <begin position="25"/>
        <end position="68"/>
    </location>
</feature>
<dbReference type="PROSITE" id="PS00973">
    <property type="entry name" value="USP_2"/>
    <property type="match status" value="1"/>
</dbReference>
<keyword evidence="5" id="KW-0378">Hydrolase</keyword>
<dbReference type="CDD" id="cd02257">
    <property type="entry name" value="Peptidase_C19"/>
    <property type="match status" value="1"/>
</dbReference>
<dbReference type="GO" id="GO:0016579">
    <property type="term" value="P:protein deubiquitination"/>
    <property type="evidence" value="ECO:0007669"/>
    <property type="project" value="InterPro"/>
</dbReference>
<evidence type="ECO:0000256" key="6">
    <source>
        <dbReference type="ARBA" id="ARBA00022807"/>
    </source>
</evidence>
<dbReference type="Proteomes" id="UP000759537">
    <property type="component" value="Unassembled WGS sequence"/>
</dbReference>
<dbReference type="GO" id="GO:0005829">
    <property type="term" value="C:cytosol"/>
    <property type="evidence" value="ECO:0007669"/>
    <property type="project" value="TreeGrafter"/>
</dbReference>
<dbReference type="PANTHER" id="PTHR24006">
    <property type="entry name" value="UBIQUITIN CARBOXYL-TERMINAL HYDROLASE"/>
    <property type="match status" value="1"/>
</dbReference>